<name>A0ABD5V3Q6_9EURY</name>
<feature type="domain" description="HTH bat-type" evidence="3">
    <location>
        <begin position="157"/>
        <end position="208"/>
    </location>
</feature>
<keyword evidence="1" id="KW-0805">Transcription regulation</keyword>
<evidence type="ECO:0000259" key="4">
    <source>
        <dbReference type="Pfam" id="PF15915"/>
    </source>
</evidence>
<dbReference type="RefSeq" id="WP_340602577.1">
    <property type="nucleotide sequence ID" value="NZ_JBBMXV010000001.1"/>
</dbReference>
<evidence type="ECO:0000313" key="5">
    <source>
        <dbReference type="EMBL" id="MFC6904072.1"/>
    </source>
</evidence>
<reference evidence="5 6" key="1">
    <citation type="journal article" date="2019" name="Int. J. Syst. Evol. Microbiol.">
        <title>The Global Catalogue of Microorganisms (GCM) 10K type strain sequencing project: providing services to taxonomists for standard genome sequencing and annotation.</title>
        <authorList>
            <consortium name="The Broad Institute Genomics Platform"/>
            <consortium name="The Broad Institute Genome Sequencing Center for Infectious Disease"/>
            <person name="Wu L."/>
            <person name="Ma J."/>
        </authorList>
    </citation>
    <scope>NUCLEOTIDE SEQUENCE [LARGE SCALE GENOMIC DNA]</scope>
    <source>
        <strain evidence="5 6">CGMCC 1.3240</strain>
    </source>
</reference>
<evidence type="ECO:0000256" key="2">
    <source>
        <dbReference type="ARBA" id="ARBA00023163"/>
    </source>
</evidence>
<dbReference type="InterPro" id="IPR031803">
    <property type="entry name" value="BAT_GAF/HTH-assoc"/>
</dbReference>
<comment type="caution">
    <text evidence="5">The sequence shown here is derived from an EMBL/GenBank/DDBJ whole genome shotgun (WGS) entry which is preliminary data.</text>
</comment>
<dbReference type="Pfam" id="PF04967">
    <property type="entry name" value="HTH_10"/>
    <property type="match status" value="1"/>
</dbReference>
<accession>A0ABD5V3Q6</accession>
<organism evidence="5 6">
    <name type="scientific">Halalkalicoccus tibetensis</name>
    <dbReference type="NCBI Taxonomy" id="175632"/>
    <lineage>
        <taxon>Archaea</taxon>
        <taxon>Methanobacteriati</taxon>
        <taxon>Methanobacteriota</taxon>
        <taxon>Stenosarchaea group</taxon>
        <taxon>Halobacteria</taxon>
        <taxon>Halobacteriales</taxon>
        <taxon>Halococcaceae</taxon>
        <taxon>Halalkalicoccus</taxon>
    </lineage>
</organism>
<dbReference type="PANTHER" id="PTHR34236:SF1">
    <property type="entry name" value="DIMETHYL SULFOXIDE REDUCTASE TRANSCRIPTIONAL ACTIVATOR"/>
    <property type="match status" value="1"/>
</dbReference>
<dbReference type="CDD" id="cd00093">
    <property type="entry name" value="HTH_XRE"/>
    <property type="match status" value="1"/>
</dbReference>
<dbReference type="EMBL" id="JBHSXQ010000001">
    <property type="protein sequence ID" value="MFC6904072.1"/>
    <property type="molecule type" value="Genomic_DNA"/>
</dbReference>
<gene>
    <name evidence="5" type="ORF">ACFQGH_02530</name>
</gene>
<evidence type="ECO:0000259" key="3">
    <source>
        <dbReference type="Pfam" id="PF04967"/>
    </source>
</evidence>
<evidence type="ECO:0000313" key="6">
    <source>
        <dbReference type="Proteomes" id="UP001596312"/>
    </source>
</evidence>
<sequence length="221" mass="24762">MSTIIEFTVPAEEFALYETLCVVPETTVAVERVVAHADDRIVPYFWTSGGDQEAFERAARDDHSVAELTKLDQRDGAALYRAEWVEDVETVAYAYTQAGATLLNASGKDGRWELQLRFDDEDASSSFQHYLEESNRSAEIHRLYKPTQPQMEGQPGLTDLQHDTLVTALRAGYYEVPRGLSMDELAGELGVSQQALSNRLRRGHRTLVENALTVNLSHDDV</sequence>
<protein>
    <submittedName>
        <fullName evidence="5">Bacterio-opsin activator domain-containing protein</fullName>
    </submittedName>
</protein>
<keyword evidence="2" id="KW-0804">Transcription</keyword>
<proteinExistence type="predicted"/>
<dbReference type="Pfam" id="PF15915">
    <property type="entry name" value="BAT"/>
    <property type="match status" value="1"/>
</dbReference>
<dbReference type="InterPro" id="IPR007050">
    <property type="entry name" value="HTH_bacterioopsin"/>
</dbReference>
<dbReference type="AlphaFoldDB" id="A0ABD5V3Q6"/>
<dbReference type="InterPro" id="IPR001387">
    <property type="entry name" value="Cro/C1-type_HTH"/>
</dbReference>
<dbReference type="Proteomes" id="UP001596312">
    <property type="component" value="Unassembled WGS sequence"/>
</dbReference>
<feature type="domain" description="Bacterioopsin transcriptional activator GAF and HTH associated" evidence="4">
    <location>
        <begin position="5"/>
        <end position="141"/>
    </location>
</feature>
<keyword evidence="6" id="KW-1185">Reference proteome</keyword>
<evidence type="ECO:0000256" key="1">
    <source>
        <dbReference type="ARBA" id="ARBA00023015"/>
    </source>
</evidence>
<dbReference type="PANTHER" id="PTHR34236">
    <property type="entry name" value="DIMETHYL SULFOXIDE REDUCTASE TRANSCRIPTIONAL ACTIVATOR"/>
    <property type="match status" value="1"/>
</dbReference>